<evidence type="ECO:0000313" key="2">
    <source>
        <dbReference type="Proteomes" id="UP000238095"/>
    </source>
</evidence>
<reference evidence="1 2" key="1">
    <citation type="submission" date="2017-11" db="EMBL/GenBank/DDBJ databases">
        <authorList>
            <person name="Han C.G."/>
        </authorList>
    </citation>
    <scope>NUCLEOTIDE SEQUENCE [LARGE SCALE GENOMIC DNA]</scope>
    <source>
        <strain evidence="1">CFBP3840</strain>
        <plasmid evidence="2">Plasmid pp2</plasmid>
    </source>
</reference>
<dbReference type="InterPro" id="IPR026325">
    <property type="entry name" value="DUF932"/>
</dbReference>
<proteinExistence type="predicted"/>
<organism evidence="1 2">
    <name type="scientific">Pseudomonas syringae</name>
    <dbReference type="NCBI Taxonomy" id="317"/>
    <lineage>
        <taxon>Bacteria</taxon>
        <taxon>Pseudomonadati</taxon>
        <taxon>Pseudomonadota</taxon>
        <taxon>Gammaproteobacteria</taxon>
        <taxon>Pseudomonadales</taxon>
        <taxon>Pseudomonadaceae</taxon>
        <taxon>Pseudomonas</taxon>
    </lineage>
</organism>
<gene>
    <name evidence="1" type="ORF">CFBP3840_P200061</name>
</gene>
<accession>A0A2K4X3L2</accession>
<geneLocation type="plasmid" evidence="1">
    <name>PP2</name>
</geneLocation>
<dbReference type="Proteomes" id="UP000238095">
    <property type="component" value="Plasmid PP2"/>
</dbReference>
<sequence length="149" mass="17235">MRMSSNFRNPCMIRSDVALSNDQIAHYVPSIFAEEAHDSRSARYLYIPTVQVLDALRAEGFEPFMACQTRVRDQGKREHTKHMLRLRHASQILDQEANEIILLNSHDGSSSYQMIGGNYVSCVQMDWYWETLPLTRKCDTAVVVMWCMT</sequence>
<protein>
    <recommendedName>
        <fullName evidence="3">DUF945 domain-containing protein</fullName>
    </recommendedName>
</protein>
<dbReference type="EMBL" id="LT963411">
    <property type="protein sequence ID" value="SOS42891.1"/>
    <property type="molecule type" value="Genomic_DNA"/>
</dbReference>
<dbReference type="AlphaFoldDB" id="A0A2K4X3L2"/>
<name>A0A2K4X3L2_PSESX</name>
<dbReference type="Pfam" id="PF06067">
    <property type="entry name" value="DUF932"/>
    <property type="match status" value="1"/>
</dbReference>
<evidence type="ECO:0000313" key="1">
    <source>
        <dbReference type="EMBL" id="SOS42891.1"/>
    </source>
</evidence>
<keyword evidence="1" id="KW-0614">Plasmid</keyword>
<evidence type="ECO:0008006" key="3">
    <source>
        <dbReference type="Google" id="ProtNLM"/>
    </source>
</evidence>